<evidence type="ECO:0000256" key="2">
    <source>
        <dbReference type="ARBA" id="ARBA00023002"/>
    </source>
</evidence>
<dbReference type="InterPro" id="IPR013149">
    <property type="entry name" value="ADH-like_C"/>
</dbReference>
<name>A0A7C1W8Q7_9GAMM</name>
<keyword evidence="1" id="KW-0521">NADP</keyword>
<dbReference type="InterPro" id="IPR036291">
    <property type="entry name" value="NAD(P)-bd_dom_sf"/>
</dbReference>
<proteinExistence type="predicted"/>
<dbReference type="SUPFAM" id="SSF50129">
    <property type="entry name" value="GroES-like"/>
    <property type="match status" value="1"/>
</dbReference>
<dbReference type="Gene3D" id="3.40.50.720">
    <property type="entry name" value="NAD(P)-binding Rossmann-like Domain"/>
    <property type="match status" value="1"/>
</dbReference>
<evidence type="ECO:0000259" key="3">
    <source>
        <dbReference type="SMART" id="SM00829"/>
    </source>
</evidence>
<dbReference type="Gene3D" id="3.90.180.10">
    <property type="entry name" value="Medium-chain alcohol dehydrogenases, catalytic domain"/>
    <property type="match status" value="1"/>
</dbReference>
<reference evidence="4" key="1">
    <citation type="journal article" date="2020" name="mSystems">
        <title>Genome- and Community-Level Interaction Insights into Carbon Utilization and Element Cycling Functions of Hydrothermarchaeota in Hydrothermal Sediment.</title>
        <authorList>
            <person name="Zhou Z."/>
            <person name="Liu Y."/>
            <person name="Xu W."/>
            <person name="Pan J."/>
            <person name="Luo Z.H."/>
            <person name="Li M."/>
        </authorList>
    </citation>
    <scope>NUCLEOTIDE SEQUENCE [LARGE SCALE GENOMIC DNA]</scope>
    <source>
        <strain evidence="4">HyVt-380</strain>
    </source>
</reference>
<evidence type="ECO:0000256" key="1">
    <source>
        <dbReference type="ARBA" id="ARBA00022857"/>
    </source>
</evidence>
<evidence type="ECO:0000313" key="4">
    <source>
        <dbReference type="EMBL" id="HEC75058.1"/>
    </source>
</evidence>
<dbReference type="SMART" id="SM00829">
    <property type="entry name" value="PKS_ER"/>
    <property type="match status" value="1"/>
</dbReference>
<sequence>MSKTVKFSKAGEPSVLTFVEENVPAPSDNEVQINVQAIGLNRAEAMFRRGQYLETPEFPARIGYECSGTVAAVGANVSHFKVGDAVSTTPSFSMNQYGSYAEITNMPVNAVTHHPDNLSWEQATSVWMQYLTAYGALIDIAKMQSGDYVLIPAASSSVGLAAIQLCNLIGAVPIAMTRSQDKVAQIREQGAEHILVSDDDDIVSEIQRITNSQGVNIVFDPVAGPMLNTLAEVCAPFATIFQYGALSPEATPFPLFPALQKGLTFRGYTLFEFSGSPERLDKAKTQIFDWLKHAQITPVIAKTFNFDQIVEAHEYLEGNSQLGKIVITV</sequence>
<dbReference type="InterPro" id="IPR011032">
    <property type="entry name" value="GroES-like_sf"/>
</dbReference>
<feature type="domain" description="Enoyl reductase (ER)" evidence="3">
    <location>
        <begin position="11"/>
        <end position="327"/>
    </location>
</feature>
<dbReference type="PANTHER" id="PTHR48106:SF5">
    <property type="entry name" value="ZINC-CONTAINING ALCOHOL DEHYDROGENASE"/>
    <property type="match status" value="1"/>
</dbReference>
<gene>
    <name evidence="4" type="ORF">ENI26_11925</name>
</gene>
<dbReference type="Pfam" id="PF00107">
    <property type="entry name" value="ADH_zinc_N"/>
    <property type="match status" value="1"/>
</dbReference>
<dbReference type="GO" id="GO:0070402">
    <property type="term" value="F:NADPH binding"/>
    <property type="evidence" value="ECO:0007669"/>
    <property type="project" value="TreeGrafter"/>
</dbReference>
<dbReference type="SUPFAM" id="SSF51735">
    <property type="entry name" value="NAD(P)-binding Rossmann-fold domains"/>
    <property type="match status" value="1"/>
</dbReference>
<organism evidence="4">
    <name type="scientific">Methylophaga aminisulfidivorans</name>
    <dbReference type="NCBI Taxonomy" id="230105"/>
    <lineage>
        <taxon>Bacteria</taxon>
        <taxon>Pseudomonadati</taxon>
        <taxon>Pseudomonadota</taxon>
        <taxon>Gammaproteobacteria</taxon>
        <taxon>Thiotrichales</taxon>
        <taxon>Piscirickettsiaceae</taxon>
        <taxon>Methylophaga</taxon>
    </lineage>
</organism>
<dbReference type="GO" id="GO:0016651">
    <property type="term" value="F:oxidoreductase activity, acting on NAD(P)H"/>
    <property type="evidence" value="ECO:0007669"/>
    <property type="project" value="TreeGrafter"/>
</dbReference>
<dbReference type="Proteomes" id="UP000886384">
    <property type="component" value="Unassembled WGS sequence"/>
</dbReference>
<comment type="caution">
    <text evidence="4">The sequence shown here is derived from an EMBL/GenBank/DDBJ whole genome shotgun (WGS) entry which is preliminary data.</text>
</comment>
<accession>A0A7C1W8Q7</accession>
<dbReference type="CDD" id="cd08268">
    <property type="entry name" value="MDR2"/>
    <property type="match status" value="1"/>
</dbReference>
<dbReference type="EMBL" id="DRHY01000272">
    <property type="protein sequence ID" value="HEC75058.1"/>
    <property type="molecule type" value="Genomic_DNA"/>
</dbReference>
<keyword evidence="2" id="KW-0560">Oxidoreductase</keyword>
<dbReference type="AlphaFoldDB" id="A0A7C1W8Q7"/>
<dbReference type="InterPro" id="IPR020843">
    <property type="entry name" value="ER"/>
</dbReference>
<protein>
    <submittedName>
        <fullName evidence="4">NADPH:quinone reductase</fullName>
    </submittedName>
</protein>
<dbReference type="InterPro" id="IPR013154">
    <property type="entry name" value="ADH-like_N"/>
</dbReference>
<dbReference type="PANTHER" id="PTHR48106">
    <property type="entry name" value="QUINONE OXIDOREDUCTASE PIG3-RELATED"/>
    <property type="match status" value="1"/>
</dbReference>
<dbReference type="Pfam" id="PF08240">
    <property type="entry name" value="ADH_N"/>
    <property type="match status" value="1"/>
</dbReference>